<feature type="signal peptide" evidence="1">
    <location>
        <begin position="1"/>
        <end position="29"/>
    </location>
</feature>
<dbReference type="CDD" id="cd18777">
    <property type="entry name" value="PsaA_MyfA"/>
    <property type="match status" value="1"/>
</dbReference>
<dbReference type="KEGG" id="yet:CH48_198"/>
<reference evidence="2 4" key="1">
    <citation type="submission" date="2015-03" db="EMBL/GenBank/DDBJ databases">
        <authorList>
            <person name="Murphy D."/>
        </authorList>
    </citation>
    <scope>NUCLEOTIDE SEQUENCE [LARGE SCALE GENOMIC DNA]</scope>
    <source>
        <strain evidence="2 4">IP26249</strain>
    </source>
</reference>
<evidence type="ECO:0000313" key="3">
    <source>
        <dbReference type="EMBL" id="QQU47398.1"/>
    </source>
</evidence>
<protein>
    <submittedName>
        <fullName evidence="2">Adhesin</fullName>
    </submittedName>
    <submittedName>
        <fullName evidence="3">Fimbrial protein MyfA</fullName>
    </submittedName>
</protein>
<dbReference type="Proteomes" id="UP000048841">
    <property type="component" value="Unassembled WGS sequence"/>
</dbReference>
<dbReference type="Gene3D" id="2.60.40.3590">
    <property type="match status" value="2"/>
</dbReference>
<proteinExistence type="predicted"/>
<reference evidence="3 5" key="2">
    <citation type="submission" date="2021-01" db="EMBL/GenBank/DDBJ databases">
        <title>FDA dAtabase for Regulatory Grade micrObial Sequences (FDA-ARGOS): Supporting development and validation of Infectious Disease Dx tests.</title>
        <authorList>
            <person name="Blissenbach B."/>
            <person name="Krut O."/>
            <person name="Tallon L."/>
            <person name="Sadzewicz L."/>
            <person name="Zhao X."/>
            <person name="Boylan J."/>
            <person name="Ott S."/>
            <person name="Bowen H."/>
            <person name="Vavikolanu K."/>
            <person name="Mehta A."/>
            <person name="Aluvathingal J."/>
            <person name="Nadendla S."/>
            <person name="Yan Y."/>
            <person name="Sichtig H."/>
        </authorList>
    </citation>
    <scope>NUCLEOTIDE SEQUENCE [LARGE SCALE GENOMIC DNA]</scope>
    <source>
        <strain evidence="3 5">FDAARGOS_1082</strain>
    </source>
</reference>
<evidence type="ECO:0000256" key="1">
    <source>
        <dbReference type="SAM" id="SignalP"/>
    </source>
</evidence>
<dbReference type="RefSeq" id="WP_005161785.1">
    <property type="nucleotide sequence ID" value="NZ_CAADJK010000001.1"/>
</dbReference>
<dbReference type="PATRIC" id="fig|630.129.peg.2751"/>
<name>A0A0E1NAZ2_YEREN</name>
<dbReference type="InterPro" id="IPR048725">
    <property type="entry name" value="MyfA_PsaA"/>
</dbReference>
<evidence type="ECO:0000313" key="5">
    <source>
        <dbReference type="Proteomes" id="UP000595309"/>
    </source>
</evidence>
<dbReference type="SMR" id="A0A0E1NAZ2"/>
<evidence type="ECO:0000313" key="2">
    <source>
        <dbReference type="EMBL" id="CFQ61999.1"/>
    </source>
</evidence>
<keyword evidence="1" id="KW-0732">Signal</keyword>
<gene>
    <name evidence="2" type="primary">myfA</name>
    <name evidence="2" type="ORF">ERS137941_01953</name>
    <name evidence="3" type="ORF">I6I39_01025</name>
</gene>
<dbReference type="EMBL" id="CP068146">
    <property type="protein sequence ID" value="QQU47398.1"/>
    <property type="molecule type" value="Genomic_DNA"/>
</dbReference>
<dbReference type="InterPro" id="IPR053731">
    <property type="entry name" value="Fimbrial_Virulence_Factor"/>
</dbReference>
<dbReference type="Proteomes" id="UP000595309">
    <property type="component" value="Chromosome"/>
</dbReference>
<evidence type="ECO:0000313" key="4">
    <source>
        <dbReference type="Proteomes" id="UP000048841"/>
    </source>
</evidence>
<dbReference type="AlphaFoldDB" id="A0A0E1NAZ2"/>
<dbReference type="GeneID" id="31408500"/>
<accession>A0A0E1NAZ2</accession>
<sequence>MNMKKFVKKPLAIAVLMLASGGMVNMVHAEPTVINSKDISATKTVKEGGSFSVEFKATENEIVSGKLDADTPAFHLVMSDSGEHKGWNVRPTGASEGGQMVSADGTRVDLHTNELSWDNDHWWIDDGSERVEATFFLAAGDEVKAGEYQFTGRVEEYVE</sequence>
<organism evidence="2 4">
    <name type="scientific">Yersinia enterocolitica</name>
    <dbReference type="NCBI Taxonomy" id="630"/>
    <lineage>
        <taxon>Bacteria</taxon>
        <taxon>Pseudomonadati</taxon>
        <taxon>Pseudomonadota</taxon>
        <taxon>Gammaproteobacteria</taxon>
        <taxon>Enterobacterales</taxon>
        <taxon>Yersiniaceae</taxon>
        <taxon>Yersinia</taxon>
    </lineage>
</organism>
<dbReference type="Pfam" id="PF21462">
    <property type="entry name" value="PsaS"/>
    <property type="match status" value="1"/>
</dbReference>
<dbReference type="NCBIfam" id="NF037938">
    <property type="entry name" value="Myr_Ysa_major"/>
    <property type="match status" value="1"/>
</dbReference>
<feature type="chain" id="PRO_5015036731" evidence="1">
    <location>
        <begin position="30"/>
        <end position="159"/>
    </location>
</feature>
<dbReference type="EMBL" id="CGBR01000011">
    <property type="protein sequence ID" value="CFQ61999.1"/>
    <property type="molecule type" value="Genomic_DNA"/>
</dbReference>
<dbReference type="KEGG" id="yew:CH47_869"/>